<dbReference type="SUPFAM" id="SSF141571">
    <property type="entry name" value="Pentapeptide repeat-like"/>
    <property type="match status" value="1"/>
</dbReference>
<dbReference type="Gene3D" id="2.160.20.80">
    <property type="entry name" value="E3 ubiquitin-protein ligase SopA"/>
    <property type="match status" value="1"/>
</dbReference>
<sequence length="207" mass="23207">MAEEQELSVQEIAELRDRWKTEVGLRVKKQLLLALRNGDDSWPNLLSQLPNVGVAAPYPEALDDLRGLDLCEERLERVSLTHSDLSFASFHLCNLTKARFQYSKLSWAQFSRSNLTSADLLQVTADHGRFDRCSLRGAMMMTSNFRHGSFKGSDLRSSVLNGCDFRDCDLADVKLKGAEAYSVKMPPSFDLESHLTNSAGPSQPEPR</sequence>
<organism evidence="2 3">
    <name type="scientific">Pseudomonas poae</name>
    <dbReference type="NCBI Taxonomy" id="200451"/>
    <lineage>
        <taxon>Bacteria</taxon>
        <taxon>Pseudomonadati</taxon>
        <taxon>Pseudomonadota</taxon>
        <taxon>Gammaproteobacteria</taxon>
        <taxon>Pseudomonadales</taxon>
        <taxon>Pseudomonadaceae</taxon>
        <taxon>Pseudomonas</taxon>
    </lineage>
</organism>
<accession>A0A2S9ETI2</accession>
<dbReference type="InterPro" id="IPR051082">
    <property type="entry name" value="Pentapeptide-BTB/POZ_domain"/>
</dbReference>
<dbReference type="EMBL" id="PCQL01000010">
    <property type="protein sequence ID" value="PRC19107.1"/>
    <property type="molecule type" value="Genomic_DNA"/>
</dbReference>
<protein>
    <recommendedName>
        <fullName evidence="4">Pentapeptide repeat-containing protein</fullName>
    </recommendedName>
</protein>
<reference evidence="2 3" key="1">
    <citation type="submission" date="2017-09" db="EMBL/GenBank/DDBJ databases">
        <title>Genomic, metabolic, and phenotypic characteristics of bacterial isolates from the natural microbiome of the model nematode Caenorhabditis elegans.</title>
        <authorList>
            <person name="Zimmermann J."/>
            <person name="Obeng N."/>
            <person name="Yang W."/>
            <person name="Obeng O."/>
            <person name="Kissoyan K."/>
            <person name="Pees B."/>
            <person name="Dirksen P."/>
            <person name="Hoppner M."/>
            <person name="Franke A."/>
            <person name="Rosenstiel P."/>
            <person name="Leippe M."/>
            <person name="Dierking K."/>
            <person name="Kaleta C."/>
            <person name="Schulenburg H."/>
        </authorList>
    </citation>
    <scope>NUCLEOTIDE SEQUENCE [LARGE SCALE GENOMIC DNA]</scope>
    <source>
        <strain evidence="2 3">MYb117</strain>
    </source>
</reference>
<evidence type="ECO:0000313" key="3">
    <source>
        <dbReference type="Proteomes" id="UP000238045"/>
    </source>
</evidence>
<keyword evidence="3" id="KW-1185">Reference proteome</keyword>
<gene>
    <name evidence="2" type="ORF">CQZ99_12440</name>
</gene>
<evidence type="ECO:0008006" key="4">
    <source>
        <dbReference type="Google" id="ProtNLM"/>
    </source>
</evidence>
<name>A0A2S9ETI2_9PSED</name>
<dbReference type="PANTHER" id="PTHR14136:SF17">
    <property type="entry name" value="BTB_POZ DOMAIN-CONTAINING PROTEIN KCTD9"/>
    <property type="match status" value="1"/>
</dbReference>
<evidence type="ECO:0000313" key="2">
    <source>
        <dbReference type="EMBL" id="PRC19107.1"/>
    </source>
</evidence>
<comment type="caution">
    <text evidence="2">The sequence shown here is derived from an EMBL/GenBank/DDBJ whole genome shotgun (WGS) entry which is preliminary data.</text>
</comment>
<dbReference type="Proteomes" id="UP000238045">
    <property type="component" value="Unassembled WGS sequence"/>
</dbReference>
<evidence type="ECO:0000256" key="1">
    <source>
        <dbReference type="SAM" id="MobiDB-lite"/>
    </source>
</evidence>
<dbReference type="Pfam" id="PF00805">
    <property type="entry name" value="Pentapeptide"/>
    <property type="match status" value="2"/>
</dbReference>
<dbReference type="PANTHER" id="PTHR14136">
    <property type="entry name" value="BTB_POZ DOMAIN-CONTAINING PROTEIN KCTD9"/>
    <property type="match status" value="1"/>
</dbReference>
<dbReference type="AlphaFoldDB" id="A0A2S9ETI2"/>
<dbReference type="RefSeq" id="WP_105696982.1">
    <property type="nucleotide sequence ID" value="NZ_CP159260.1"/>
</dbReference>
<proteinExistence type="predicted"/>
<dbReference type="InterPro" id="IPR001646">
    <property type="entry name" value="5peptide_repeat"/>
</dbReference>
<feature type="region of interest" description="Disordered" evidence="1">
    <location>
        <begin position="188"/>
        <end position="207"/>
    </location>
</feature>